<gene>
    <name evidence="4" type="ORF">VOP03_13090</name>
</gene>
<comment type="similarity">
    <text evidence="1 2">Belongs to the outer membrane factor (OMF) (TC 1.B.17) family.</text>
</comment>
<protein>
    <submittedName>
        <fullName evidence="4">Efflux transporter outer membrane subunit</fullName>
    </submittedName>
</protein>
<evidence type="ECO:0000256" key="2">
    <source>
        <dbReference type="RuleBase" id="RU362097"/>
    </source>
</evidence>
<evidence type="ECO:0000313" key="5">
    <source>
        <dbReference type="Proteomes" id="UP001355298"/>
    </source>
</evidence>
<keyword evidence="2" id="KW-0449">Lipoprotein</keyword>
<evidence type="ECO:0000256" key="1">
    <source>
        <dbReference type="ARBA" id="ARBA00007613"/>
    </source>
</evidence>
<sequence length="484" mass="55004">MGKNKTEGYYLYIKNRQSFTVLFLFSFFGLLYFNCSPKYADLSPPIDDFQEFTASGDSLVTDKWWEVFNDDKLNILIDSAMQSNLNLAATWQQFLSTRATVRSQASNKWPAIEASAQTARTLPEPDFVGGENTQLGFLSSYELDLWGRIGTAVNAEKFRSEASYFDYQTLSLSLSAEIATTWYQLQAAKRQLQITEDQIKTNEAIIKLIRSRFVGGQLRAVDILRQAQLLESTKEQKIIFETNIQLLKNQLAVLLGKQPQEGIVLDGATMPTVPELPKTGLPLELVRRRPDLKQSFATLLAADRDMASAVQSKYPRITLSGRGQLRSNNFDNLFDNWAYSLAGNILAPLFYGGQLKAEVDRATAIKKQRLYEYGQATLVAFREVEDALTQDMKQAERLDNIARQLELAEKSNKQLRVEFLNGFSPYLDVLLGLDQEQQLRRDYVAAQLQHVQIRIALYRALAGGFDTGRNLVDQKNKRDEFYEQ</sequence>
<evidence type="ECO:0000313" key="4">
    <source>
        <dbReference type="EMBL" id="MEC4266287.1"/>
    </source>
</evidence>
<dbReference type="PANTHER" id="PTHR30203">
    <property type="entry name" value="OUTER MEMBRANE CATION EFFLUX PROTEIN"/>
    <property type="match status" value="1"/>
</dbReference>
<dbReference type="SUPFAM" id="SSF56954">
    <property type="entry name" value="Outer membrane efflux proteins (OEP)"/>
    <property type="match status" value="1"/>
</dbReference>
<dbReference type="EMBL" id="JAYMGW010000012">
    <property type="protein sequence ID" value="MEC4266287.1"/>
    <property type="molecule type" value="Genomic_DNA"/>
</dbReference>
<name>A0ABU6IT33_9FLAO</name>
<accession>A0ABU6IT33</accession>
<dbReference type="Proteomes" id="UP001355298">
    <property type="component" value="Unassembled WGS sequence"/>
</dbReference>
<keyword evidence="2" id="KW-0564">Palmitate</keyword>
<comment type="subcellular location">
    <subcellularLocation>
        <location evidence="2">Cell membrane</location>
        <topology evidence="2">Lipid-anchor</topology>
    </subcellularLocation>
</comment>
<keyword evidence="3" id="KW-1133">Transmembrane helix</keyword>
<reference evidence="4 5" key="1">
    <citation type="submission" date="2024-01" db="EMBL/GenBank/DDBJ databases">
        <title>The strains designed SYSU M86414 and SYSU M84420 isolated from the marine sediment in San Sha City (Hainan Province, China).</title>
        <authorList>
            <person name="Guo D."/>
        </authorList>
    </citation>
    <scope>NUCLEOTIDE SEQUENCE [LARGE SCALE GENOMIC DNA]</scope>
    <source>
        <strain evidence="4 5">SYSU M84420</strain>
    </source>
</reference>
<keyword evidence="2" id="KW-1134">Transmembrane beta strand</keyword>
<keyword evidence="2 3" id="KW-0812">Transmembrane</keyword>
<dbReference type="RefSeq" id="WP_326279208.1">
    <property type="nucleotide sequence ID" value="NZ_JAYKYV010000012.1"/>
</dbReference>
<dbReference type="NCBIfam" id="TIGR01845">
    <property type="entry name" value="outer_NodT"/>
    <property type="match status" value="1"/>
</dbReference>
<dbReference type="Gene3D" id="1.20.1600.10">
    <property type="entry name" value="Outer membrane efflux proteins (OEP)"/>
    <property type="match status" value="1"/>
</dbReference>
<proteinExistence type="inferred from homology"/>
<dbReference type="InterPro" id="IPR003423">
    <property type="entry name" value="OMP_efflux"/>
</dbReference>
<keyword evidence="5" id="KW-1185">Reference proteome</keyword>
<dbReference type="InterPro" id="IPR010131">
    <property type="entry name" value="MdtP/NodT-like"/>
</dbReference>
<dbReference type="Pfam" id="PF02321">
    <property type="entry name" value="OEP"/>
    <property type="match status" value="2"/>
</dbReference>
<feature type="transmembrane region" description="Helical" evidence="3">
    <location>
        <begin position="21"/>
        <end position="40"/>
    </location>
</feature>
<organism evidence="4 5">
    <name type="scientific">Flagellimonas halotolerans</name>
    <dbReference type="NCBI Taxonomy" id="3112164"/>
    <lineage>
        <taxon>Bacteria</taxon>
        <taxon>Pseudomonadati</taxon>
        <taxon>Bacteroidota</taxon>
        <taxon>Flavobacteriia</taxon>
        <taxon>Flavobacteriales</taxon>
        <taxon>Flavobacteriaceae</taxon>
        <taxon>Flagellimonas</taxon>
    </lineage>
</organism>
<keyword evidence="2 3" id="KW-0472">Membrane</keyword>
<comment type="caution">
    <text evidence="4">The sequence shown here is derived from an EMBL/GenBank/DDBJ whole genome shotgun (WGS) entry which is preliminary data.</text>
</comment>
<dbReference type="PANTHER" id="PTHR30203:SF33">
    <property type="entry name" value="BLR4455 PROTEIN"/>
    <property type="match status" value="1"/>
</dbReference>
<evidence type="ECO:0000256" key="3">
    <source>
        <dbReference type="SAM" id="Phobius"/>
    </source>
</evidence>
<dbReference type="Gene3D" id="2.20.200.10">
    <property type="entry name" value="Outer membrane efflux proteins (OEP)"/>
    <property type="match status" value="1"/>
</dbReference>